<dbReference type="InterPro" id="IPR027417">
    <property type="entry name" value="P-loop_NTPase"/>
</dbReference>
<gene>
    <name evidence="5" type="ORF">SAMN05660835_01318</name>
</gene>
<evidence type="ECO:0000259" key="4">
    <source>
        <dbReference type="PROSITE" id="PS51379"/>
    </source>
</evidence>
<feature type="domain" description="4Fe-4S ferredoxin-type" evidence="4">
    <location>
        <begin position="91"/>
        <end position="119"/>
    </location>
</feature>
<dbReference type="PROSITE" id="PS51379">
    <property type="entry name" value="4FE4S_FER_2"/>
    <property type="match status" value="2"/>
</dbReference>
<dbReference type="Gene3D" id="3.30.70.20">
    <property type="match status" value="1"/>
</dbReference>
<keyword evidence="1" id="KW-0479">Metal-binding</keyword>
<accession>A0A1G6P3W7</accession>
<feature type="domain" description="4Fe-4S ferredoxin-type" evidence="4">
    <location>
        <begin position="61"/>
        <end position="90"/>
    </location>
</feature>
<dbReference type="PANTHER" id="PTHR43534">
    <property type="entry name" value="MIND SUPERFAMILY P-LOOP ATPASE CONTAINING AN INSERTED FERREDOXIN DOMAIN"/>
    <property type="match status" value="1"/>
</dbReference>
<dbReference type="InterPro" id="IPR017900">
    <property type="entry name" value="4Fe4S_Fe_S_CS"/>
</dbReference>
<evidence type="ECO:0000256" key="3">
    <source>
        <dbReference type="ARBA" id="ARBA00023014"/>
    </source>
</evidence>
<dbReference type="GO" id="GO:0046872">
    <property type="term" value="F:metal ion binding"/>
    <property type="evidence" value="ECO:0007669"/>
    <property type="project" value="UniProtKB-KW"/>
</dbReference>
<dbReference type="Gene3D" id="3.40.50.300">
    <property type="entry name" value="P-loop containing nucleotide triphosphate hydrolases"/>
    <property type="match status" value="1"/>
</dbReference>
<dbReference type="InterPro" id="IPR002586">
    <property type="entry name" value="CobQ/CobB/MinD/ParA_Nub-bd_dom"/>
</dbReference>
<dbReference type="PANTHER" id="PTHR43534:SF1">
    <property type="entry name" value="4FE-4S CLUSTER CONTAINING PARA FAMILY ATPASE PROTEIN"/>
    <property type="match status" value="1"/>
</dbReference>
<evidence type="ECO:0000313" key="6">
    <source>
        <dbReference type="Proteomes" id="UP000199411"/>
    </source>
</evidence>
<dbReference type="GO" id="GO:0051536">
    <property type="term" value="F:iron-sulfur cluster binding"/>
    <property type="evidence" value="ECO:0007669"/>
    <property type="project" value="UniProtKB-KW"/>
</dbReference>
<name>A0A1G6P3W7_9BACT</name>
<dbReference type="Proteomes" id="UP000199411">
    <property type="component" value="Unassembled WGS sequence"/>
</dbReference>
<evidence type="ECO:0000256" key="2">
    <source>
        <dbReference type="ARBA" id="ARBA00023004"/>
    </source>
</evidence>
<sequence length="295" mass="32364">MIVKQLAIVSGKGGTGKTTLSASFAHLAKNALMVDCDVDAPNLHIILKPEVNKTFEYFGSQKAFIDFDKCINCGICASVCRFEAIDFEQNQYRVKEYACEGCNACVIACPVNAISLKKTLNGKYFESTCETGYMAHALLNPGEETSGGLISEVRKLSLEIAYSKKIELIIIDGAPGIGCPATSSIVGAKYVIVVSEPTKSGLHDLVRIVETIKHFKIPHGIVINKFDINDEQTKEIEKYAQEENLEIIGKIPFDKTVVEATKQAKPIIEYDCKSAFAVKDIFEKTIQKLNLSPQS</sequence>
<evidence type="ECO:0000256" key="1">
    <source>
        <dbReference type="ARBA" id="ARBA00022723"/>
    </source>
</evidence>
<proteinExistence type="predicted"/>
<dbReference type="CDD" id="cd03110">
    <property type="entry name" value="SIMIBI_bact_arch"/>
    <property type="match status" value="1"/>
</dbReference>
<dbReference type="SUPFAM" id="SSF52540">
    <property type="entry name" value="P-loop containing nucleoside triphosphate hydrolases"/>
    <property type="match status" value="1"/>
</dbReference>
<dbReference type="RefSeq" id="WP_216818753.1">
    <property type="nucleotide sequence ID" value="NZ_FMYU01000008.1"/>
</dbReference>
<dbReference type="EMBL" id="FMYU01000008">
    <property type="protein sequence ID" value="SDC74873.1"/>
    <property type="molecule type" value="Genomic_DNA"/>
</dbReference>
<keyword evidence="3" id="KW-0411">Iron-sulfur</keyword>
<organism evidence="5 6">
    <name type="scientific">Desulfurella multipotens</name>
    <dbReference type="NCBI Taxonomy" id="79269"/>
    <lineage>
        <taxon>Bacteria</taxon>
        <taxon>Pseudomonadati</taxon>
        <taxon>Campylobacterota</taxon>
        <taxon>Desulfurellia</taxon>
        <taxon>Desulfurellales</taxon>
        <taxon>Desulfurellaceae</taxon>
        <taxon>Desulfurella</taxon>
    </lineage>
</organism>
<dbReference type="PROSITE" id="PS00198">
    <property type="entry name" value="4FE4S_FER_1"/>
    <property type="match status" value="1"/>
</dbReference>
<dbReference type="AlphaFoldDB" id="A0A1G6P3W7"/>
<protein>
    <submittedName>
        <fullName evidence="5">MinD superfamily P-loop ATPase, contains an inserted ferredoxin domain</fullName>
    </submittedName>
</protein>
<reference evidence="6" key="1">
    <citation type="submission" date="2016-10" db="EMBL/GenBank/DDBJ databases">
        <authorList>
            <person name="Varghese N."/>
            <person name="Submissions S."/>
        </authorList>
    </citation>
    <scope>NUCLEOTIDE SEQUENCE [LARGE SCALE GENOMIC DNA]</scope>
    <source>
        <strain evidence="6">DSM 8415</strain>
    </source>
</reference>
<dbReference type="InterPro" id="IPR017896">
    <property type="entry name" value="4Fe4S_Fe-S-bd"/>
</dbReference>
<dbReference type="Pfam" id="PF00037">
    <property type="entry name" value="Fer4"/>
    <property type="match status" value="2"/>
</dbReference>
<evidence type="ECO:0000313" key="5">
    <source>
        <dbReference type="EMBL" id="SDC74873.1"/>
    </source>
</evidence>
<keyword evidence="2" id="KW-0408">Iron</keyword>
<keyword evidence="6" id="KW-1185">Reference proteome</keyword>
<dbReference type="Pfam" id="PF01656">
    <property type="entry name" value="CbiA"/>
    <property type="match status" value="1"/>
</dbReference>